<feature type="transmembrane region" description="Helical" evidence="6">
    <location>
        <begin position="14"/>
        <end position="34"/>
    </location>
</feature>
<name>A0A815B684_ADIRI</name>
<evidence type="ECO:0000256" key="4">
    <source>
        <dbReference type="ARBA" id="ARBA00022989"/>
    </source>
</evidence>
<feature type="transmembrane region" description="Helical" evidence="6">
    <location>
        <begin position="478"/>
        <end position="508"/>
    </location>
</feature>
<dbReference type="EMBL" id="CAJNOJ010000192">
    <property type="protein sequence ID" value="CAF1269337.1"/>
    <property type="molecule type" value="Genomic_DNA"/>
</dbReference>
<protein>
    <submittedName>
        <fullName evidence="7">Uncharacterized protein</fullName>
    </submittedName>
</protein>
<dbReference type="PANTHER" id="PTHR10283:SF82">
    <property type="entry name" value="SOLUTE CARRIER FAMILY 13 MEMBER 2"/>
    <property type="match status" value="1"/>
</dbReference>
<evidence type="ECO:0000256" key="6">
    <source>
        <dbReference type="SAM" id="Phobius"/>
    </source>
</evidence>
<reference evidence="7" key="1">
    <citation type="submission" date="2021-02" db="EMBL/GenBank/DDBJ databases">
        <authorList>
            <person name="Nowell W R."/>
        </authorList>
    </citation>
    <scope>NUCLEOTIDE SEQUENCE</scope>
</reference>
<feature type="transmembrane region" description="Helical" evidence="6">
    <location>
        <begin position="294"/>
        <end position="316"/>
    </location>
</feature>
<dbReference type="AlphaFoldDB" id="A0A815B684"/>
<dbReference type="GO" id="GO:0005310">
    <property type="term" value="F:dicarboxylic acid transmembrane transporter activity"/>
    <property type="evidence" value="ECO:0007669"/>
    <property type="project" value="UniProtKB-ARBA"/>
</dbReference>
<feature type="transmembrane region" description="Helical" evidence="6">
    <location>
        <begin position="559"/>
        <end position="580"/>
    </location>
</feature>
<evidence type="ECO:0000256" key="5">
    <source>
        <dbReference type="ARBA" id="ARBA00023136"/>
    </source>
</evidence>
<proteinExistence type="inferred from homology"/>
<feature type="transmembrane region" description="Helical" evidence="6">
    <location>
        <begin position="85"/>
        <end position="103"/>
    </location>
</feature>
<sequence>MLTLLRGGTLLKRWWRLLLILLAPLILLPLPVVIKTVQARCAYIVILLTIYWVSEVMPYAVTSLLPLVFFPMGGVLPGDRVGLNYFKDITTMFVGIMILAYAMEHVRLHRRLALLVLKYVGASVTWSLAGLMGVTAFLSMWINNSASANIMIPTAIAIVNELKSYEQATKQTVATSKNKNEQNSSTIMLNDFKSESKNASSTDDNTTDQTFTLQSIVVESNSSMDNSTSDPNQSKDFSNDIDYKRLETGFLIAVVFSAAIGGMMTLVGTGPNIFVKGFSDQYYASGNIRLQISFANFLLYGLPIGMIMLVLGWLWLEILYNRKSFFQIKKLKIEVVESANNLQSILKQQQEELGVFSWREYIITILFVTVILLWITRDFSSYRGWDILFRKDYVTDRTTAMLIGCLPLILPDENPFSSKVSDWEYHPILKWNELAKAFPWSVFMLQGAGLAIADGFTASDLSSTIATFLHFIVGAPQAAIILIVTVISAVFTEFTSNLACASILFPILDSIAKTANIHPGRLILPSCMAVSLSFMLPIATPPNAMIFMNSNMRSRDLLVAGLGMKIIGIVVIFLVSLALLSPVFHISSIALISNSTLMTNVTSG</sequence>
<dbReference type="Pfam" id="PF00939">
    <property type="entry name" value="Na_sulph_symp"/>
    <property type="match status" value="1"/>
</dbReference>
<feature type="transmembrane region" description="Helical" evidence="6">
    <location>
        <begin position="520"/>
        <end position="539"/>
    </location>
</feature>
<evidence type="ECO:0000256" key="1">
    <source>
        <dbReference type="ARBA" id="ARBA00004141"/>
    </source>
</evidence>
<evidence type="ECO:0000313" key="8">
    <source>
        <dbReference type="Proteomes" id="UP000663852"/>
    </source>
</evidence>
<keyword evidence="5 6" id="KW-0472">Membrane</keyword>
<comment type="subcellular location">
    <subcellularLocation>
        <location evidence="1">Membrane</location>
        <topology evidence="1">Multi-pass membrane protein</topology>
    </subcellularLocation>
</comment>
<comment type="caution">
    <text evidence="7">The sequence shown here is derived from an EMBL/GenBank/DDBJ whole genome shotgun (WGS) entry which is preliminary data.</text>
</comment>
<feature type="transmembrane region" description="Helical" evidence="6">
    <location>
        <begin position="250"/>
        <end position="274"/>
    </location>
</feature>
<dbReference type="InterPro" id="IPR001898">
    <property type="entry name" value="SLC13A/DASS"/>
</dbReference>
<organism evidence="7 8">
    <name type="scientific">Adineta ricciae</name>
    <name type="common">Rotifer</name>
    <dbReference type="NCBI Taxonomy" id="249248"/>
    <lineage>
        <taxon>Eukaryota</taxon>
        <taxon>Metazoa</taxon>
        <taxon>Spiralia</taxon>
        <taxon>Gnathifera</taxon>
        <taxon>Rotifera</taxon>
        <taxon>Eurotatoria</taxon>
        <taxon>Bdelloidea</taxon>
        <taxon>Adinetida</taxon>
        <taxon>Adinetidae</taxon>
        <taxon>Adineta</taxon>
    </lineage>
</organism>
<dbReference type="OrthoDB" id="6493944at2759"/>
<evidence type="ECO:0000256" key="2">
    <source>
        <dbReference type="ARBA" id="ARBA00006772"/>
    </source>
</evidence>
<dbReference type="GO" id="GO:0015556">
    <property type="term" value="F:C4-dicarboxylate transmembrane transporter activity"/>
    <property type="evidence" value="ECO:0007669"/>
    <property type="project" value="UniProtKB-ARBA"/>
</dbReference>
<keyword evidence="4 6" id="KW-1133">Transmembrane helix</keyword>
<evidence type="ECO:0000256" key="3">
    <source>
        <dbReference type="ARBA" id="ARBA00022692"/>
    </source>
</evidence>
<gene>
    <name evidence="7" type="ORF">EDS130_LOCUS28944</name>
</gene>
<dbReference type="PANTHER" id="PTHR10283">
    <property type="entry name" value="SOLUTE CARRIER FAMILY 13 MEMBER"/>
    <property type="match status" value="1"/>
</dbReference>
<accession>A0A815B684</accession>
<dbReference type="Proteomes" id="UP000663852">
    <property type="component" value="Unassembled WGS sequence"/>
</dbReference>
<keyword evidence="3 6" id="KW-0812">Transmembrane</keyword>
<feature type="transmembrane region" description="Helical" evidence="6">
    <location>
        <begin position="356"/>
        <end position="375"/>
    </location>
</feature>
<comment type="similarity">
    <text evidence="2">Belongs to the SLC13A/DASS transporter (TC 2.A.47) family. NADC subfamily.</text>
</comment>
<evidence type="ECO:0000313" key="7">
    <source>
        <dbReference type="EMBL" id="CAF1269337.1"/>
    </source>
</evidence>
<feature type="transmembrane region" description="Helical" evidence="6">
    <location>
        <begin position="41"/>
        <end position="65"/>
    </location>
</feature>
<dbReference type="GO" id="GO:0005886">
    <property type="term" value="C:plasma membrane"/>
    <property type="evidence" value="ECO:0007669"/>
    <property type="project" value="TreeGrafter"/>
</dbReference>
<feature type="transmembrane region" description="Helical" evidence="6">
    <location>
        <begin position="115"/>
        <end position="142"/>
    </location>
</feature>